<gene>
    <name evidence="1" type="ORF">Ddye_010008</name>
</gene>
<dbReference type="Proteomes" id="UP001280121">
    <property type="component" value="Unassembled WGS sequence"/>
</dbReference>
<keyword evidence="2" id="KW-1185">Reference proteome</keyword>
<organism evidence="1 2">
    <name type="scientific">Dipteronia dyeriana</name>
    <dbReference type="NCBI Taxonomy" id="168575"/>
    <lineage>
        <taxon>Eukaryota</taxon>
        <taxon>Viridiplantae</taxon>
        <taxon>Streptophyta</taxon>
        <taxon>Embryophyta</taxon>
        <taxon>Tracheophyta</taxon>
        <taxon>Spermatophyta</taxon>
        <taxon>Magnoliopsida</taxon>
        <taxon>eudicotyledons</taxon>
        <taxon>Gunneridae</taxon>
        <taxon>Pentapetalae</taxon>
        <taxon>rosids</taxon>
        <taxon>malvids</taxon>
        <taxon>Sapindales</taxon>
        <taxon>Sapindaceae</taxon>
        <taxon>Hippocastanoideae</taxon>
        <taxon>Acereae</taxon>
        <taxon>Dipteronia</taxon>
    </lineage>
</organism>
<evidence type="ECO:0000313" key="2">
    <source>
        <dbReference type="Proteomes" id="UP001280121"/>
    </source>
</evidence>
<name>A0AAD9XCE1_9ROSI</name>
<sequence>MDMKKSSKLLQTGTLKLVLKRFTKFVKNKKMIIFLVVMYQKDTLLSMSERIEADTLFPYHV</sequence>
<protein>
    <submittedName>
        <fullName evidence="1">Uncharacterized protein</fullName>
    </submittedName>
</protein>
<accession>A0AAD9XCE1</accession>
<dbReference type="EMBL" id="JANJYI010000003">
    <property type="protein sequence ID" value="KAK2656956.1"/>
    <property type="molecule type" value="Genomic_DNA"/>
</dbReference>
<reference evidence="1" key="1">
    <citation type="journal article" date="2023" name="Plant J.">
        <title>Genome sequences and population genomics provide insights into the demographic history, inbreeding, and mutation load of two 'living fossil' tree species of Dipteronia.</title>
        <authorList>
            <person name="Feng Y."/>
            <person name="Comes H.P."/>
            <person name="Chen J."/>
            <person name="Zhu S."/>
            <person name="Lu R."/>
            <person name="Zhang X."/>
            <person name="Li P."/>
            <person name="Qiu J."/>
            <person name="Olsen K.M."/>
            <person name="Qiu Y."/>
        </authorList>
    </citation>
    <scope>NUCLEOTIDE SEQUENCE</scope>
    <source>
        <strain evidence="1">KIB01</strain>
    </source>
</reference>
<dbReference type="AlphaFoldDB" id="A0AAD9XCE1"/>
<proteinExistence type="predicted"/>
<evidence type="ECO:0000313" key="1">
    <source>
        <dbReference type="EMBL" id="KAK2656956.1"/>
    </source>
</evidence>
<comment type="caution">
    <text evidence="1">The sequence shown here is derived from an EMBL/GenBank/DDBJ whole genome shotgun (WGS) entry which is preliminary data.</text>
</comment>